<sequence length="352" mass="37032">MNAMGYNSLVFLLLSQPFLATAVTTLGTSAGVGSKNILDGVMIGTNAGLNFDGTDSKTSTPLFIGSYAGESSSGYDAIGIGPDSYKRVSGNNNIAIGQGAFSMPVGTKKIPDVGNLSIVIGKGAQWGVNKDVSNSVIIGSRATVFGKEATAIGSYSKANYAGSIALGNRSETNKENSVSFGSDNIKRTVTNIASGIDETDAVNVSQLNKLKNDVTILINNEDERTLQRSIGHTDNEIKNEARSREQGDKRVLQQSVNYTDGKFNNLNSKLDKLDNKIDRGLASTAAISGLFQPYGIGKFNLTAGVGGYRSESAIAIGSGYRFNENIAAKAALSSAINDSSSIIYNASVNFEW</sequence>
<keyword evidence="5" id="KW-1134">Transmembrane beta strand</keyword>
<dbReference type="Gene3D" id="2.150.10.10">
    <property type="entry name" value="Serralysin-like metalloprotease, C-terminal"/>
    <property type="match status" value="1"/>
</dbReference>
<dbReference type="InterPro" id="IPR011049">
    <property type="entry name" value="Serralysin-like_metalloprot_C"/>
</dbReference>
<dbReference type="GO" id="GO:0009279">
    <property type="term" value="C:cell outer membrane"/>
    <property type="evidence" value="ECO:0007669"/>
    <property type="project" value="UniProtKB-SubCell"/>
</dbReference>
<evidence type="ECO:0000256" key="7">
    <source>
        <dbReference type="ARBA" id="ARBA00022729"/>
    </source>
</evidence>
<evidence type="ECO:0000256" key="10">
    <source>
        <dbReference type="ARBA" id="ARBA00023237"/>
    </source>
</evidence>
<dbReference type="InterPro" id="IPR045584">
    <property type="entry name" value="Pilin-like"/>
</dbReference>
<comment type="subcellular location">
    <subcellularLocation>
        <location evidence="2">Cell outer membrane</location>
    </subcellularLocation>
    <subcellularLocation>
        <location evidence="1">Cell surface</location>
    </subcellularLocation>
</comment>
<keyword evidence="9" id="KW-0472">Membrane</keyword>
<dbReference type="Pfam" id="PF05662">
    <property type="entry name" value="YadA_stalk"/>
    <property type="match status" value="1"/>
</dbReference>
<evidence type="ECO:0008006" key="17">
    <source>
        <dbReference type="Google" id="ProtNLM"/>
    </source>
</evidence>
<feature type="domain" description="Trimeric autotransporter adhesin YadA-like stalk" evidence="14">
    <location>
        <begin position="189"/>
        <end position="222"/>
    </location>
</feature>
<dbReference type="GO" id="GO:0009986">
    <property type="term" value="C:cell surface"/>
    <property type="evidence" value="ECO:0007669"/>
    <property type="project" value="UniProtKB-SubCell"/>
</dbReference>
<keyword evidence="6" id="KW-0812">Transmembrane</keyword>
<feature type="region of interest" description="Disordered" evidence="11">
    <location>
        <begin position="227"/>
        <end position="249"/>
    </location>
</feature>
<keyword evidence="10" id="KW-0998">Cell outer membrane</keyword>
<dbReference type="EMBL" id="PKLF01000047">
    <property type="protein sequence ID" value="MBE8614777.1"/>
    <property type="molecule type" value="Genomic_DNA"/>
</dbReference>
<evidence type="ECO:0000256" key="2">
    <source>
        <dbReference type="ARBA" id="ARBA00004442"/>
    </source>
</evidence>
<dbReference type="InterPro" id="IPR008635">
    <property type="entry name" value="Coiled_stalk_dom"/>
</dbReference>
<evidence type="ECO:0000256" key="8">
    <source>
        <dbReference type="ARBA" id="ARBA00022927"/>
    </source>
</evidence>
<dbReference type="SUPFAM" id="SSF54523">
    <property type="entry name" value="Pili subunits"/>
    <property type="match status" value="1"/>
</dbReference>
<evidence type="ECO:0000313" key="15">
    <source>
        <dbReference type="EMBL" id="MBE8614777.1"/>
    </source>
</evidence>
<comment type="similarity">
    <text evidence="3">Belongs to the autotransporter-2 (AT-2) (TC 1.B.40) family.</text>
</comment>
<organism evidence="15 16">
    <name type="scientific">Morganella morganii</name>
    <name type="common">Proteus morganii</name>
    <dbReference type="NCBI Taxonomy" id="582"/>
    <lineage>
        <taxon>Bacteria</taxon>
        <taxon>Pseudomonadati</taxon>
        <taxon>Pseudomonadota</taxon>
        <taxon>Gammaproteobacteria</taxon>
        <taxon>Enterobacterales</taxon>
        <taxon>Morganellaceae</taxon>
        <taxon>Morganella</taxon>
    </lineage>
</organism>
<name>A0A8I0Q0J0_MORMO</name>
<dbReference type="GO" id="GO:0015031">
    <property type="term" value="P:protein transport"/>
    <property type="evidence" value="ECO:0007669"/>
    <property type="project" value="UniProtKB-KW"/>
</dbReference>
<evidence type="ECO:0000256" key="9">
    <source>
        <dbReference type="ARBA" id="ARBA00023136"/>
    </source>
</evidence>
<evidence type="ECO:0000313" key="16">
    <source>
        <dbReference type="Proteomes" id="UP000650477"/>
    </source>
</evidence>
<gene>
    <name evidence="15" type="ORF">CYG68_20835</name>
</gene>
<feature type="signal peptide" evidence="12">
    <location>
        <begin position="1"/>
        <end position="22"/>
    </location>
</feature>
<evidence type="ECO:0000256" key="6">
    <source>
        <dbReference type="ARBA" id="ARBA00022692"/>
    </source>
</evidence>
<evidence type="ECO:0000256" key="12">
    <source>
        <dbReference type="SAM" id="SignalP"/>
    </source>
</evidence>
<comment type="caution">
    <text evidence="15">The sequence shown here is derived from an EMBL/GenBank/DDBJ whole genome shotgun (WGS) entry which is preliminary data.</text>
</comment>
<keyword evidence="8" id="KW-0653">Protein transport</keyword>
<accession>A0A8I0Q0J0</accession>
<reference evidence="15" key="1">
    <citation type="submission" date="2017-12" db="EMBL/GenBank/DDBJ databases">
        <title>Genome sequencing and analysis.</title>
        <authorList>
            <person name="Huang Y.-T."/>
        </authorList>
    </citation>
    <scope>NUCLEOTIDE SEQUENCE</scope>
    <source>
        <strain evidence="15">VGH116</strain>
    </source>
</reference>
<evidence type="ECO:0000256" key="3">
    <source>
        <dbReference type="ARBA" id="ARBA00005848"/>
    </source>
</evidence>
<feature type="chain" id="PRO_5034440716" description="Adhesin yadA" evidence="12">
    <location>
        <begin position="23"/>
        <end position="352"/>
    </location>
</feature>
<keyword evidence="4" id="KW-0813">Transport</keyword>
<evidence type="ECO:0000256" key="1">
    <source>
        <dbReference type="ARBA" id="ARBA00004241"/>
    </source>
</evidence>
<proteinExistence type="inferred from homology"/>
<dbReference type="InterPro" id="IPR005594">
    <property type="entry name" value="YadA_C"/>
</dbReference>
<feature type="domain" description="Trimeric autotransporter adhesin YadA-like C-terminal membrane anchor" evidence="13">
    <location>
        <begin position="292"/>
        <end position="352"/>
    </location>
</feature>
<dbReference type="AlphaFoldDB" id="A0A8I0Q0J0"/>
<evidence type="ECO:0000256" key="5">
    <source>
        <dbReference type="ARBA" id="ARBA00022452"/>
    </source>
</evidence>
<dbReference type="RefSeq" id="WP_193830504.1">
    <property type="nucleotide sequence ID" value="NZ_PKLF01000047.1"/>
</dbReference>
<dbReference type="Gene3D" id="3.30.1300.30">
    <property type="entry name" value="GSPII I/J protein-like"/>
    <property type="match status" value="1"/>
</dbReference>
<evidence type="ECO:0000259" key="14">
    <source>
        <dbReference type="Pfam" id="PF05662"/>
    </source>
</evidence>
<evidence type="ECO:0000259" key="13">
    <source>
        <dbReference type="Pfam" id="PF03895"/>
    </source>
</evidence>
<evidence type="ECO:0000256" key="4">
    <source>
        <dbReference type="ARBA" id="ARBA00022448"/>
    </source>
</evidence>
<dbReference type="Proteomes" id="UP000650477">
    <property type="component" value="Unassembled WGS sequence"/>
</dbReference>
<dbReference type="Pfam" id="PF03895">
    <property type="entry name" value="YadA_anchor"/>
    <property type="match status" value="1"/>
</dbReference>
<evidence type="ECO:0000256" key="11">
    <source>
        <dbReference type="SAM" id="MobiDB-lite"/>
    </source>
</evidence>
<protein>
    <recommendedName>
        <fullName evidence="17">Adhesin yadA</fullName>
    </recommendedName>
</protein>
<keyword evidence="7 12" id="KW-0732">Signal</keyword>
<dbReference type="SUPFAM" id="SSF101967">
    <property type="entry name" value="Adhesin YadA, collagen-binding domain"/>
    <property type="match status" value="1"/>
</dbReference>